<keyword evidence="2" id="KW-1185">Reference proteome</keyword>
<proteinExistence type="predicted"/>
<comment type="caution">
    <text evidence="1">The sequence shown here is derived from an EMBL/GenBank/DDBJ whole genome shotgun (WGS) entry which is preliminary data.</text>
</comment>
<gene>
    <name evidence="1" type="ORF">OGATHE_002015</name>
</gene>
<accession>A0A9P8PM28</accession>
<dbReference type="AlphaFoldDB" id="A0A9P8PM28"/>
<dbReference type="Proteomes" id="UP000788993">
    <property type="component" value="Unassembled WGS sequence"/>
</dbReference>
<sequence>MSLRVSVRRFTTTAIRLFEKEKEAQAQAANAVKAPAGHFQSFAQYRLKIVQQDPLSMQTRRMFVLSNPGTVEADEADAKFRKLAKKISYREN</sequence>
<protein>
    <submittedName>
        <fullName evidence="1">Uncharacterized protein</fullName>
    </submittedName>
</protein>
<evidence type="ECO:0000313" key="1">
    <source>
        <dbReference type="EMBL" id="KAH3674035.1"/>
    </source>
</evidence>
<name>A0A9P8PM28_9ASCO</name>
<dbReference type="OrthoDB" id="4074932at2759"/>
<dbReference type="EMBL" id="JAEUBD010000526">
    <property type="protein sequence ID" value="KAH3674035.1"/>
    <property type="molecule type" value="Genomic_DNA"/>
</dbReference>
<reference evidence="1" key="1">
    <citation type="journal article" date="2021" name="Open Biol.">
        <title>Shared evolutionary footprints suggest mitochondrial oxidative damage underlies multiple complex I losses in fungi.</title>
        <authorList>
            <person name="Schikora-Tamarit M.A."/>
            <person name="Marcet-Houben M."/>
            <person name="Nosek J."/>
            <person name="Gabaldon T."/>
        </authorList>
    </citation>
    <scope>NUCLEOTIDE SEQUENCE</scope>
    <source>
        <strain evidence="1">NCAIM Y.01608</strain>
    </source>
</reference>
<reference evidence="1" key="2">
    <citation type="submission" date="2021-01" db="EMBL/GenBank/DDBJ databases">
        <authorList>
            <person name="Schikora-Tamarit M.A."/>
        </authorList>
    </citation>
    <scope>NUCLEOTIDE SEQUENCE</scope>
    <source>
        <strain evidence="1">NCAIM Y.01608</strain>
    </source>
</reference>
<organism evidence="1 2">
    <name type="scientific">Ogataea polymorpha</name>
    <dbReference type="NCBI Taxonomy" id="460523"/>
    <lineage>
        <taxon>Eukaryota</taxon>
        <taxon>Fungi</taxon>
        <taxon>Dikarya</taxon>
        <taxon>Ascomycota</taxon>
        <taxon>Saccharomycotina</taxon>
        <taxon>Pichiomycetes</taxon>
        <taxon>Pichiales</taxon>
        <taxon>Pichiaceae</taxon>
        <taxon>Ogataea</taxon>
    </lineage>
</organism>
<evidence type="ECO:0000313" key="2">
    <source>
        <dbReference type="Proteomes" id="UP000788993"/>
    </source>
</evidence>